<dbReference type="NCBIfam" id="TIGR00234">
    <property type="entry name" value="tyrS"/>
    <property type="match status" value="1"/>
</dbReference>
<dbReference type="InterPro" id="IPR014729">
    <property type="entry name" value="Rossmann-like_a/b/a_fold"/>
</dbReference>
<evidence type="ECO:0000256" key="11">
    <source>
        <dbReference type="ARBA" id="ARBA00023146"/>
    </source>
</evidence>
<proteinExistence type="inferred from homology"/>
<gene>
    <name evidence="15" type="primary">YARS2</name>
</gene>
<dbReference type="PROSITE" id="PS00178">
    <property type="entry name" value="AA_TRNA_LIGASE_I"/>
    <property type="match status" value="1"/>
</dbReference>
<dbReference type="InterPro" id="IPR002307">
    <property type="entry name" value="Tyr-tRNA-ligase"/>
</dbReference>
<keyword evidence="6 13" id="KW-0547">Nucleotide-binding</keyword>
<reference evidence="15" key="2">
    <citation type="submission" date="2025-08" db="UniProtKB">
        <authorList>
            <consortium name="Ensembl"/>
        </authorList>
    </citation>
    <scope>IDENTIFICATION</scope>
    <source>
        <strain evidence="15">Glennie</strain>
    </source>
</reference>
<reference evidence="15" key="3">
    <citation type="submission" date="2025-09" db="UniProtKB">
        <authorList>
            <consortium name="Ensembl"/>
        </authorList>
    </citation>
    <scope>IDENTIFICATION</scope>
    <source>
        <strain evidence="15">Glennie</strain>
    </source>
</reference>
<dbReference type="FunFam" id="1.10.240.10:FF:000001">
    <property type="entry name" value="Tyrosine--tRNA ligase"/>
    <property type="match status" value="1"/>
</dbReference>
<evidence type="ECO:0000256" key="13">
    <source>
        <dbReference type="RuleBase" id="RU361234"/>
    </source>
</evidence>
<feature type="region of interest" description="Disordered" evidence="14">
    <location>
        <begin position="1"/>
        <end position="116"/>
    </location>
</feature>
<evidence type="ECO:0000256" key="12">
    <source>
        <dbReference type="ARBA" id="ARBA00048248"/>
    </source>
</evidence>
<dbReference type="InterPro" id="IPR024088">
    <property type="entry name" value="Tyr-tRNA-ligase_bac-type"/>
</dbReference>
<feature type="compositionally biased region" description="Polar residues" evidence="14">
    <location>
        <begin position="610"/>
        <end position="619"/>
    </location>
</feature>
<dbReference type="Bgee" id="ENSOANG00000047335">
    <property type="expression patterns" value="Expressed in fibroblast and 8 other cell types or tissues"/>
</dbReference>
<keyword evidence="16" id="KW-1185">Reference proteome</keyword>
<evidence type="ECO:0000256" key="14">
    <source>
        <dbReference type="SAM" id="MobiDB-lite"/>
    </source>
</evidence>
<keyword evidence="11 13" id="KW-0030">Aminoacyl-tRNA synthetase</keyword>
<dbReference type="Pfam" id="PF00579">
    <property type="entry name" value="tRNA-synt_1b"/>
    <property type="match status" value="1"/>
</dbReference>
<comment type="subunit">
    <text evidence="4">Homodimer.</text>
</comment>
<evidence type="ECO:0000256" key="4">
    <source>
        <dbReference type="ARBA" id="ARBA00011738"/>
    </source>
</evidence>
<dbReference type="Gene3D" id="3.40.50.620">
    <property type="entry name" value="HUPs"/>
    <property type="match status" value="1"/>
</dbReference>
<comment type="function">
    <text evidence="1">Catalyzes the attachment of tyrosine to tRNA(Tyr) in a two-step reaction: tyrosine is first activated by ATP to form Tyr-AMP and then transferred to the acceptor end of tRNA(Tyr).</text>
</comment>
<evidence type="ECO:0000256" key="6">
    <source>
        <dbReference type="ARBA" id="ARBA00022741"/>
    </source>
</evidence>
<dbReference type="GeneTree" id="ENSGT00390000013709"/>
<keyword evidence="9" id="KW-0809">Transit peptide</keyword>
<dbReference type="AlphaFoldDB" id="A0A6I8NI74"/>
<evidence type="ECO:0000256" key="3">
    <source>
        <dbReference type="ARBA" id="ARBA00005594"/>
    </source>
</evidence>
<dbReference type="PRINTS" id="PR01040">
    <property type="entry name" value="TRNASYNTHTYR"/>
</dbReference>
<keyword evidence="10" id="KW-0496">Mitochondrion</keyword>
<keyword evidence="7 13" id="KW-0067">ATP-binding</keyword>
<feature type="region of interest" description="Disordered" evidence="14">
    <location>
        <begin position="670"/>
        <end position="729"/>
    </location>
</feature>
<dbReference type="GO" id="GO:0005759">
    <property type="term" value="C:mitochondrial matrix"/>
    <property type="evidence" value="ECO:0007669"/>
    <property type="project" value="UniProtKB-SubCell"/>
</dbReference>
<dbReference type="GO" id="GO:0004831">
    <property type="term" value="F:tyrosine-tRNA ligase activity"/>
    <property type="evidence" value="ECO:0000318"/>
    <property type="project" value="GO_Central"/>
</dbReference>
<feature type="region of interest" description="Disordered" evidence="14">
    <location>
        <begin position="599"/>
        <end position="619"/>
    </location>
</feature>
<dbReference type="InterPro" id="IPR036986">
    <property type="entry name" value="S4_RNA-bd_sf"/>
</dbReference>
<evidence type="ECO:0000313" key="16">
    <source>
        <dbReference type="Proteomes" id="UP000002279"/>
    </source>
</evidence>
<dbReference type="GO" id="GO:0005524">
    <property type="term" value="F:ATP binding"/>
    <property type="evidence" value="ECO:0007669"/>
    <property type="project" value="UniProtKB-KW"/>
</dbReference>
<dbReference type="GO" id="GO:0006437">
    <property type="term" value="P:tyrosyl-tRNA aminoacylation"/>
    <property type="evidence" value="ECO:0007669"/>
    <property type="project" value="InterPro"/>
</dbReference>
<dbReference type="InterPro" id="IPR001412">
    <property type="entry name" value="aa-tRNA-synth_I_CS"/>
</dbReference>
<dbReference type="SUPFAM" id="SSF55174">
    <property type="entry name" value="Alpha-L RNA-binding motif"/>
    <property type="match status" value="1"/>
</dbReference>
<dbReference type="Ensembl" id="ENSOANT00000047986.1">
    <property type="protein sequence ID" value="ENSOANP00000040832.1"/>
    <property type="gene ID" value="ENSOANG00000047335.1"/>
</dbReference>
<evidence type="ECO:0000256" key="10">
    <source>
        <dbReference type="ARBA" id="ARBA00023128"/>
    </source>
</evidence>
<accession>A0A6I8NI74</accession>
<dbReference type="FunCoup" id="A0A6I8NI74">
    <property type="interactions" value="2354"/>
</dbReference>
<dbReference type="FunFam" id="3.10.290.10:FF:000017">
    <property type="entry name" value="Tyrosine--tRNA ligase"/>
    <property type="match status" value="1"/>
</dbReference>
<dbReference type="InParanoid" id="A0A6I8NI74"/>
<dbReference type="GO" id="GO:0003723">
    <property type="term" value="F:RNA binding"/>
    <property type="evidence" value="ECO:0007669"/>
    <property type="project" value="InterPro"/>
</dbReference>
<dbReference type="FunFam" id="3.40.50.620:FF:000107">
    <property type="entry name" value="Tyrosine--tRNA ligase"/>
    <property type="match status" value="1"/>
</dbReference>
<keyword evidence="8 13" id="KW-0648">Protein biosynthesis</keyword>
<dbReference type="InterPro" id="IPR002305">
    <property type="entry name" value="aa-tRNA-synth_Ic"/>
</dbReference>
<evidence type="ECO:0000256" key="9">
    <source>
        <dbReference type="ARBA" id="ARBA00022946"/>
    </source>
</evidence>
<dbReference type="CDD" id="cd00805">
    <property type="entry name" value="TyrRS_core"/>
    <property type="match status" value="1"/>
</dbReference>
<dbReference type="PANTHER" id="PTHR11766:SF0">
    <property type="entry name" value="TYROSINE--TRNA LIGASE, MITOCHONDRIAL"/>
    <property type="match status" value="1"/>
</dbReference>
<comment type="similarity">
    <text evidence="3 13">Belongs to the class-I aminoacyl-tRNA synthetase family.</text>
</comment>
<evidence type="ECO:0000256" key="5">
    <source>
        <dbReference type="ARBA" id="ARBA00022598"/>
    </source>
</evidence>
<dbReference type="SUPFAM" id="SSF52374">
    <property type="entry name" value="Nucleotidylyl transferase"/>
    <property type="match status" value="1"/>
</dbReference>
<dbReference type="GO" id="GO:0005739">
    <property type="term" value="C:mitochondrion"/>
    <property type="evidence" value="ECO:0000318"/>
    <property type="project" value="GO_Central"/>
</dbReference>
<dbReference type="GO" id="GO:0005829">
    <property type="term" value="C:cytosol"/>
    <property type="evidence" value="ECO:0000318"/>
    <property type="project" value="GO_Central"/>
</dbReference>
<protein>
    <recommendedName>
        <fullName evidence="13">Tyrosine--tRNA ligase</fullName>
        <ecNumber evidence="13">6.1.1.1</ecNumber>
    </recommendedName>
    <alternativeName>
        <fullName evidence="13">Tyrosyl-tRNA synthetase</fullName>
    </alternativeName>
</protein>
<dbReference type="Gene3D" id="3.10.290.10">
    <property type="entry name" value="RNA-binding S4 domain"/>
    <property type="match status" value="1"/>
</dbReference>
<evidence type="ECO:0000256" key="2">
    <source>
        <dbReference type="ARBA" id="ARBA00004305"/>
    </source>
</evidence>
<feature type="compositionally biased region" description="Low complexity" evidence="14">
    <location>
        <begin position="692"/>
        <end position="705"/>
    </location>
</feature>
<name>A0A6I8NI74_ORNAN</name>
<dbReference type="PANTHER" id="PTHR11766">
    <property type="entry name" value="TYROSYL-TRNA SYNTHETASE"/>
    <property type="match status" value="1"/>
</dbReference>
<comment type="catalytic activity">
    <reaction evidence="12 13">
        <text>tRNA(Tyr) + L-tyrosine + ATP = L-tyrosyl-tRNA(Tyr) + AMP + diphosphate + H(+)</text>
        <dbReference type="Rhea" id="RHEA:10220"/>
        <dbReference type="Rhea" id="RHEA-COMP:9706"/>
        <dbReference type="Rhea" id="RHEA-COMP:9707"/>
        <dbReference type="ChEBI" id="CHEBI:15378"/>
        <dbReference type="ChEBI" id="CHEBI:30616"/>
        <dbReference type="ChEBI" id="CHEBI:33019"/>
        <dbReference type="ChEBI" id="CHEBI:58315"/>
        <dbReference type="ChEBI" id="CHEBI:78442"/>
        <dbReference type="ChEBI" id="CHEBI:78536"/>
        <dbReference type="ChEBI" id="CHEBI:456215"/>
        <dbReference type="EC" id="6.1.1.1"/>
    </reaction>
</comment>
<reference evidence="15 16" key="1">
    <citation type="journal article" date="2008" name="Nature">
        <title>Genome analysis of the platypus reveals unique signatures of evolution.</title>
        <authorList>
            <person name="Warren W.C."/>
            <person name="Hillier L.W."/>
            <person name="Marshall Graves J.A."/>
            <person name="Birney E."/>
            <person name="Ponting C.P."/>
            <person name="Grutzner F."/>
            <person name="Belov K."/>
            <person name="Miller W."/>
            <person name="Clarke L."/>
            <person name="Chinwalla A.T."/>
            <person name="Yang S.P."/>
            <person name="Heger A."/>
            <person name="Locke D.P."/>
            <person name="Miethke P."/>
            <person name="Waters P.D."/>
            <person name="Veyrunes F."/>
            <person name="Fulton L."/>
            <person name="Fulton B."/>
            <person name="Graves T."/>
            <person name="Wallis J."/>
            <person name="Puente X.S."/>
            <person name="Lopez-Otin C."/>
            <person name="Ordonez G.R."/>
            <person name="Eichler E.E."/>
            <person name="Chen L."/>
            <person name="Cheng Z."/>
            <person name="Deakin J.E."/>
            <person name="Alsop A."/>
            <person name="Thompson K."/>
            <person name="Kirby P."/>
            <person name="Papenfuss A.T."/>
            <person name="Wakefield M.J."/>
            <person name="Olender T."/>
            <person name="Lancet D."/>
            <person name="Huttley G.A."/>
            <person name="Smit A.F."/>
            <person name="Pask A."/>
            <person name="Temple-Smith P."/>
            <person name="Batzer M.A."/>
            <person name="Walker J.A."/>
            <person name="Konkel M.K."/>
            <person name="Harris R.S."/>
            <person name="Whittington C.M."/>
            <person name="Wong E.S."/>
            <person name="Gemmell N.J."/>
            <person name="Buschiazzo E."/>
            <person name="Vargas Jentzsch I.M."/>
            <person name="Merkel A."/>
            <person name="Schmitz J."/>
            <person name="Zemann A."/>
            <person name="Churakov G."/>
            <person name="Kriegs J.O."/>
            <person name="Brosius J."/>
            <person name="Murchison E.P."/>
            <person name="Sachidanandam R."/>
            <person name="Smith C."/>
            <person name="Hannon G.J."/>
            <person name="Tsend-Ayush E."/>
            <person name="McMillan D."/>
            <person name="Attenborough R."/>
            <person name="Rens W."/>
            <person name="Ferguson-Smith M."/>
            <person name="Lefevre C.M."/>
            <person name="Sharp J.A."/>
            <person name="Nicholas K.R."/>
            <person name="Ray D.A."/>
            <person name="Kube M."/>
            <person name="Reinhardt R."/>
            <person name="Pringle T.H."/>
            <person name="Taylor J."/>
            <person name="Jones R.C."/>
            <person name="Nixon B."/>
            <person name="Dacheux J.L."/>
            <person name="Niwa H."/>
            <person name="Sekita Y."/>
            <person name="Huang X."/>
            <person name="Stark A."/>
            <person name="Kheradpour P."/>
            <person name="Kellis M."/>
            <person name="Flicek P."/>
            <person name="Chen Y."/>
            <person name="Webber C."/>
            <person name="Hardison R."/>
            <person name="Nelson J."/>
            <person name="Hallsworth-Pepin K."/>
            <person name="Delehaunty K."/>
            <person name="Markovic C."/>
            <person name="Minx P."/>
            <person name="Feng Y."/>
            <person name="Kremitzki C."/>
            <person name="Mitreva M."/>
            <person name="Glasscock J."/>
            <person name="Wylie T."/>
            <person name="Wohldmann P."/>
            <person name="Thiru P."/>
            <person name="Nhan M.N."/>
            <person name="Pohl C.S."/>
            <person name="Smith S.M."/>
            <person name="Hou S."/>
            <person name="Nefedov M."/>
            <person name="de Jong P.J."/>
            <person name="Renfree M.B."/>
            <person name="Mardis E.R."/>
            <person name="Wilson R.K."/>
        </authorList>
    </citation>
    <scope>NUCLEOTIDE SEQUENCE [LARGE SCALE GENOMIC DNA]</scope>
    <source>
        <strain evidence="15 16">Glennie</strain>
    </source>
</reference>
<dbReference type="Proteomes" id="UP000002279">
    <property type="component" value="Chromosome 2"/>
</dbReference>
<dbReference type="GO" id="GO:0043039">
    <property type="term" value="P:tRNA aminoacylation"/>
    <property type="evidence" value="ECO:0000318"/>
    <property type="project" value="GO_Central"/>
</dbReference>
<evidence type="ECO:0000256" key="1">
    <source>
        <dbReference type="ARBA" id="ARBA00002025"/>
    </source>
</evidence>
<evidence type="ECO:0000256" key="8">
    <source>
        <dbReference type="ARBA" id="ARBA00022917"/>
    </source>
</evidence>
<comment type="subcellular location">
    <subcellularLocation>
        <location evidence="2">Mitochondrion matrix</location>
    </subcellularLocation>
</comment>
<organism evidence="15 16">
    <name type="scientific">Ornithorhynchus anatinus</name>
    <name type="common">Duckbill platypus</name>
    <dbReference type="NCBI Taxonomy" id="9258"/>
    <lineage>
        <taxon>Eukaryota</taxon>
        <taxon>Metazoa</taxon>
        <taxon>Chordata</taxon>
        <taxon>Craniata</taxon>
        <taxon>Vertebrata</taxon>
        <taxon>Euteleostomi</taxon>
        <taxon>Mammalia</taxon>
        <taxon>Monotremata</taxon>
        <taxon>Ornithorhynchidae</taxon>
        <taxon>Ornithorhynchus</taxon>
    </lineage>
</organism>
<dbReference type="EC" id="6.1.1.1" evidence="13"/>
<evidence type="ECO:0000256" key="7">
    <source>
        <dbReference type="ARBA" id="ARBA00022840"/>
    </source>
</evidence>
<keyword evidence="5 13" id="KW-0436">Ligase</keyword>
<sequence length="749" mass="81065">MAAPSCRGPRAEPEMGEGGGGAESFARWRRPGAENGGRTRKWSVGRADGGEDADSFGRWRRPGAESGGRKRSAGTFDGTDGADALPRWRRPRAEAEVDGPGGAGTPPPSPGDIPSCPAAALARKMAAPWWRPLRLLRPRRAATEAGRRRAGGGRGLLAEQRERGVFQEIFPARGSDEELSELLARRQVVYCGFDPTADSLHVGHLPAVLALLRCRRAGHDVIALVGGATARLGDPSGRALERPALGAARVRENARALGRGLRALAANERRARAAGAGPGGGRFAVLDNAAWHGGRPLVDFLEAAGGAFRVGPLLSRHSVRARLRSPDGLSLAEFCYQVLQAYDFYHLHRRYGCRVQLGGHDQLGNIQSGYEFVRKVTGKDVFGITVPLITSTTGAKLGKSAGNAVWLNRDKTSPFELYQFFVRQQDDCVERYLKLFTFLPLPEIDHIMKMHAKEPEKRGPQKRLAAEVTKFVHGPEGLESAKRCTQAIYHSSVDVLETMSDQELKELFREAPFSELVLDPGTSVIDTCRKANAIPEGPRGYRMITDGGVSINHHQMTDPESVLVLGQHILRNGLSLLKGYGGSRDLFNATAAFISSTGKTGEGHQLLDRSGSSPGSNDTISGMTRAFQRATCELPKLRFTAPVLRNTTEPTGLRTARSVAYRGVVFHTAKPEPRTTNVHAGPEEESEQTLPSGSAEAAAASSGEADPIVPGALEDERRQEMQGKKKPRLRYYSTFYSPSHLPVVGIWNG</sequence>
<dbReference type="Gene3D" id="1.10.240.10">
    <property type="entry name" value="Tyrosyl-Transfer RNA Synthetase"/>
    <property type="match status" value="1"/>
</dbReference>
<evidence type="ECO:0000313" key="15">
    <source>
        <dbReference type="Ensembl" id="ENSOANP00000040832.1"/>
    </source>
</evidence>
<feature type="compositionally biased region" description="Basic and acidic residues" evidence="14">
    <location>
        <begin position="714"/>
        <end position="723"/>
    </location>
</feature>